<sequence>MPLVGGIFRGSPVPPAFSFRRCSISISLTLVGAQDLTVKGEHGAAPECKSGGTGDPRGDPPAGVIVRHGTVPSCENPCATLLGIEPGSPRWEASSLSTAPPRPVLSGETCLLPLGDHRTWSLNLRIFPIPSDRECEQWFSPSRKAREILLSRLVLKPVCRDQIFRTSSERYFRETCYLRLHASSYVGFFGITYPTIVVAARAKRETVPRKRHATNYENFHENGQQSDNSSIEPSVQAAMHGIAQEIFHRKVGGGMVHNRRMSNYGLVRNSSSAVERPADLLSPRMHAPACVSTMTMSEAKLSDTGTRVHQIRRRPNSMICMLDSTFLCIIEPQMCVHWLLPQCYPAFDNTEMCFLFPCKSAIGAESSRVCLINFDPIAKVQKFPLVELLKVILSTIADERRTGVTRNILDAAFFRAIRSNCNYRYDQQIVATPFANQLVTTHARQLAAQPIGNISQYAVANRTQGPFPDPRPANQEKGYTHHHDENTARLARRSDEALGVRVIVARIAPSLVALGRVTLRLHEVEEYPESRSLPGIQKMKELMFTMRWKMGEVKLRGEKWVALNIGYLRADEGEARSPRKLTIAHCPGRFPHTKFWDRLRQQSNPVRLGGRRVVISLHRYGPFEDEILQDLFFRERHRTVFANAEKPVALSRDLEMFYDEQVISTSIGSWLLCGRSSLLVALVWRTDQTDVSPVKYENAFSSRQQPVTTDSAVRCLYYSPTIKVNLVRFPEGPLPYFLRATMPLAVMGFLGDLISDAAPRSPCFTLTGSLNPDVEDTGYRLAAAKS</sequence>
<keyword evidence="3" id="KW-1185">Reference proteome</keyword>
<name>A0ABQ9HNE2_9NEOP</name>
<evidence type="ECO:0000256" key="1">
    <source>
        <dbReference type="SAM" id="MobiDB-lite"/>
    </source>
</evidence>
<protein>
    <submittedName>
        <fullName evidence="2">Uncharacterized protein</fullName>
    </submittedName>
</protein>
<organism evidence="2 3">
    <name type="scientific">Dryococelus australis</name>
    <dbReference type="NCBI Taxonomy" id="614101"/>
    <lineage>
        <taxon>Eukaryota</taxon>
        <taxon>Metazoa</taxon>
        <taxon>Ecdysozoa</taxon>
        <taxon>Arthropoda</taxon>
        <taxon>Hexapoda</taxon>
        <taxon>Insecta</taxon>
        <taxon>Pterygota</taxon>
        <taxon>Neoptera</taxon>
        <taxon>Polyneoptera</taxon>
        <taxon>Phasmatodea</taxon>
        <taxon>Verophasmatodea</taxon>
        <taxon>Anareolatae</taxon>
        <taxon>Phasmatidae</taxon>
        <taxon>Eurycanthinae</taxon>
        <taxon>Dryococelus</taxon>
    </lineage>
</organism>
<dbReference type="EMBL" id="JARBHB010000004">
    <property type="protein sequence ID" value="KAJ8885800.1"/>
    <property type="molecule type" value="Genomic_DNA"/>
</dbReference>
<proteinExistence type="predicted"/>
<evidence type="ECO:0000313" key="3">
    <source>
        <dbReference type="Proteomes" id="UP001159363"/>
    </source>
</evidence>
<comment type="caution">
    <text evidence="2">The sequence shown here is derived from an EMBL/GenBank/DDBJ whole genome shotgun (WGS) entry which is preliminary data.</text>
</comment>
<reference evidence="2 3" key="1">
    <citation type="submission" date="2023-02" db="EMBL/GenBank/DDBJ databases">
        <title>LHISI_Scaffold_Assembly.</title>
        <authorList>
            <person name="Stuart O.P."/>
            <person name="Cleave R."/>
            <person name="Magrath M.J.L."/>
            <person name="Mikheyev A.S."/>
        </authorList>
    </citation>
    <scope>NUCLEOTIDE SEQUENCE [LARGE SCALE GENOMIC DNA]</scope>
    <source>
        <strain evidence="2">Daus_M_001</strain>
        <tissue evidence="2">Leg muscle</tissue>
    </source>
</reference>
<feature type="region of interest" description="Disordered" evidence="1">
    <location>
        <begin position="42"/>
        <end position="62"/>
    </location>
</feature>
<evidence type="ECO:0000313" key="2">
    <source>
        <dbReference type="EMBL" id="KAJ8885800.1"/>
    </source>
</evidence>
<dbReference type="Proteomes" id="UP001159363">
    <property type="component" value="Chromosome X"/>
</dbReference>
<gene>
    <name evidence="2" type="ORF">PR048_012000</name>
</gene>
<accession>A0ABQ9HNE2</accession>